<organism evidence="2 3">
    <name type="scientific">Paenibacillus sophorae</name>
    <dbReference type="NCBI Taxonomy" id="1333845"/>
    <lineage>
        <taxon>Bacteria</taxon>
        <taxon>Bacillati</taxon>
        <taxon>Bacillota</taxon>
        <taxon>Bacilli</taxon>
        <taxon>Bacillales</taxon>
        <taxon>Paenibacillaceae</taxon>
        <taxon>Paenibacillus</taxon>
    </lineage>
</organism>
<sequence>MINNKLQKERQKHRRNLQELYYDGEAEYIDERYVSLELLQGDEDCVEYLDSKYTYDDEIIRLKNGANKGKFYREPYKLESNAFEKIPNK</sequence>
<reference evidence="1 4" key="2">
    <citation type="submission" date="2021-06" db="EMBL/GenBank/DDBJ databases">
        <title>Whole genome sequence of Paenibacillus sophorae DSM23020 for comparative genomics.</title>
        <authorList>
            <person name="Kim M.-J."/>
            <person name="Lee G."/>
            <person name="Shin J.-H."/>
        </authorList>
    </citation>
    <scope>NUCLEOTIDE SEQUENCE [LARGE SCALE GENOMIC DNA]</scope>
    <source>
        <strain evidence="1 4">DSM 23020</strain>
    </source>
</reference>
<evidence type="ECO:0000313" key="3">
    <source>
        <dbReference type="Proteomes" id="UP000198809"/>
    </source>
</evidence>
<dbReference type="STRING" id="1333845.SAMN04487895_101729"/>
<keyword evidence="4" id="KW-1185">Reference proteome</keyword>
<dbReference type="EMBL" id="CP076607">
    <property type="protein sequence ID" value="QWU14418.1"/>
    <property type="molecule type" value="Genomic_DNA"/>
</dbReference>
<evidence type="ECO:0000313" key="1">
    <source>
        <dbReference type="EMBL" id="QWU14418.1"/>
    </source>
</evidence>
<dbReference type="Proteomes" id="UP000198809">
    <property type="component" value="Unassembled WGS sequence"/>
</dbReference>
<evidence type="ECO:0000313" key="4">
    <source>
        <dbReference type="Proteomes" id="UP000683429"/>
    </source>
</evidence>
<dbReference type="OrthoDB" id="2664149at2"/>
<name>A0A1H8H1I3_9BACL</name>
<gene>
    <name evidence="1" type="ORF">KP014_21150</name>
    <name evidence="2" type="ORF">SAMN04487895_101729</name>
</gene>
<reference evidence="2 3" key="1">
    <citation type="submission" date="2016-10" db="EMBL/GenBank/DDBJ databases">
        <authorList>
            <person name="de Groot N.N."/>
        </authorList>
    </citation>
    <scope>NUCLEOTIDE SEQUENCE [LARGE SCALE GENOMIC DNA]</scope>
    <source>
        <strain evidence="2 3">CGMCC 1.10238</strain>
    </source>
</reference>
<protein>
    <submittedName>
        <fullName evidence="2">Uncharacterized protein</fullName>
    </submittedName>
</protein>
<accession>A0A1H8H1I3</accession>
<dbReference type="RefSeq" id="WP_036588460.1">
    <property type="nucleotide sequence ID" value="NZ_CP076607.1"/>
</dbReference>
<evidence type="ECO:0000313" key="2">
    <source>
        <dbReference type="EMBL" id="SEN50212.1"/>
    </source>
</evidence>
<dbReference type="Proteomes" id="UP000683429">
    <property type="component" value="Chromosome"/>
</dbReference>
<dbReference type="EMBL" id="FODH01000001">
    <property type="protein sequence ID" value="SEN50212.1"/>
    <property type="molecule type" value="Genomic_DNA"/>
</dbReference>
<dbReference type="AlphaFoldDB" id="A0A1H8H1I3"/>
<proteinExistence type="predicted"/>